<evidence type="ECO:0000256" key="3">
    <source>
        <dbReference type="ARBA" id="ARBA00022555"/>
    </source>
</evidence>
<evidence type="ECO:0000313" key="14">
    <source>
        <dbReference type="EMBL" id="PIU41764.1"/>
    </source>
</evidence>
<dbReference type="Gene3D" id="3.10.310.40">
    <property type="match status" value="1"/>
</dbReference>
<dbReference type="PRINTS" id="PR00980">
    <property type="entry name" value="TRNASYNTHALA"/>
</dbReference>
<dbReference type="SUPFAM" id="SSF55681">
    <property type="entry name" value="Class II aaRS and biotin synthetases"/>
    <property type="match status" value="1"/>
</dbReference>
<dbReference type="GO" id="GO:0008270">
    <property type="term" value="F:zinc ion binding"/>
    <property type="evidence" value="ECO:0007669"/>
    <property type="project" value="UniProtKB-UniRule"/>
</dbReference>
<comment type="subcellular location">
    <subcellularLocation>
        <location evidence="1 12">Cytoplasm</location>
    </subcellularLocation>
</comment>
<evidence type="ECO:0000259" key="13">
    <source>
        <dbReference type="PROSITE" id="PS50860"/>
    </source>
</evidence>
<evidence type="ECO:0000256" key="7">
    <source>
        <dbReference type="ARBA" id="ARBA00022833"/>
    </source>
</evidence>
<organism evidence="14 15">
    <name type="scientific">Candidatus Aquitaenariimonas noxiae</name>
    <dbReference type="NCBI Taxonomy" id="1974741"/>
    <lineage>
        <taxon>Bacteria</taxon>
        <taxon>Pseudomonadati</taxon>
        <taxon>Candidatus Omnitrophota</taxon>
        <taxon>Candidatus Aquitaenariimonas</taxon>
    </lineage>
</organism>
<keyword evidence="7 12" id="KW-0862">Zinc</keyword>
<dbReference type="Pfam" id="PF02272">
    <property type="entry name" value="DHHA1"/>
    <property type="match status" value="1"/>
</dbReference>
<dbReference type="GO" id="GO:0002161">
    <property type="term" value="F:aminoacyl-tRNA deacylase activity"/>
    <property type="evidence" value="ECO:0007669"/>
    <property type="project" value="TreeGrafter"/>
</dbReference>
<evidence type="ECO:0000256" key="5">
    <source>
        <dbReference type="ARBA" id="ARBA00022723"/>
    </source>
</evidence>
<proteinExistence type="inferred from homology"/>
<dbReference type="InterPro" id="IPR003156">
    <property type="entry name" value="DHHA1_dom"/>
</dbReference>
<keyword evidence="11 12" id="KW-0030">Aminoacyl-tRNA synthetase</keyword>
<keyword evidence="6 12" id="KW-0547">Nucleotide-binding</keyword>
<feature type="domain" description="Alanyl-transfer RNA synthetases family profile" evidence="13">
    <location>
        <begin position="1"/>
        <end position="728"/>
    </location>
</feature>
<dbReference type="PANTHER" id="PTHR11777:SF9">
    <property type="entry name" value="ALANINE--TRNA LIGASE, CYTOPLASMIC"/>
    <property type="match status" value="1"/>
</dbReference>
<dbReference type="PANTHER" id="PTHR11777">
    <property type="entry name" value="ALANYL-TRNA SYNTHETASE"/>
    <property type="match status" value="1"/>
</dbReference>
<dbReference type="FunFam" id="3.10.310.40:FF:000001">
    <property type="entry name" value="Alanine--tRNA ligase"/>
    <property type="match status" value="1"/>
</dbReference>
<dbReference type="InterPro" id="IPR018165">
    <property type="entry name" value="Ala-tRNA-synth_IIc_core"/>
</dbReference>
<dbReference type="FunFam" id="3.30.930.10:FF:000004">
    <property type="entry name" value="Alanine--tRNA ligase"/>
    <property type="match status" value="1"/>
</dbReference>
<evidence type="ECO:0000256" key="2">
    <source>
        <dbReference type="ARBA" id="ARBA00008226"/>
    </source>
</evidence>
<reference evidence="14 15" key="1">
    <citation type="submission" date="2017-09" db="EMBL/GenBank/DDBJ databases">
        <title>Depth-based differentiation of microbial function through sediment-hosted aquifers and enrichment of novel symbionts in the deep terrestrial subsurface.</title>
        <authorList>
            <person name="Probst A.J."/>
            <person name="Ladd B."/>
            <person name="Jarett J.K."/>
            <person name="Geller-Mcgrath D.E."/>
            <person name="Sieber C.M."/>
            <person name="Emerson J.B."/>
            <person name="Anantharaman K."/>
            <person name="Thomas B.C."/>
            <person name="Malmstrom R."/>
            <person name="Stieglmeier M."/>
            <person name="Klingl A."/>
            <person name="Woyke T."/>
            <person name="Ryan C.M."/>
            <person name="Banfield J.F."/>
        </authorList>
    </citation>
    <scope>NUCLEOTIDE SEQUENCE [LARGE SCALE GENOMIC DNA]</scope>
    <source>
        <strain evidence="14">CG07_land_8_20_14_0_80_42_15</strain>
    </source>
</reference>
<sequence>MKTNEVRKKFLKFFESKEHTIVMSDSLVPKDDPTLLFTSAGMNQFKNQFMGRNVTYRRATTSQKCLRTGDLDRVGKTAYHHTFFEMLGNFSFGDYFKEDAISWAWEFMTKVLKIPESKIWVSVYKDDDEAYDIWKEDIEIPEKRIVRFGDNDNFWPSNAKKDGPNGPCGPCSEIFYDWGANVGCKKPTCDPSCSCGRFVEVWNLVFTQFNRVGVDKLEPLASKNIDTGMGLERLASVMQGVSINFETDLFAPIIKSIKELVKQYGQGPDIEIITPIYAIADHIRAISFAILDGVMPSNEGRGYVIRKLIRTAFLHGRTLGLKEPFLYKLTFSVAKSMEEPYPELMRRHADIASVIKSEEEFFVTNLDMDRAAALYDEHFKEITAKFKEKIASYTASAGTVCFLNDTYGIPPEITKEVAIEKGHLSEKDKKLWDESYEKYTKELKERSRKKSGFVTDTIFAETKASKIVSSVQKTEFVGYATDKATAKVLKIFKGDEEVKIAEAKSELEIILDKTPFYAESGGQVGDSGVFKKQSAKIEVLDTKKVEGAFVHICKLVEGNIKVGDEVEAAVDSERRENIAKNHTATHLLQNALRKALGEHVHQSGSVVDENRLRFDFTHPKKLLPEELERVEDIVNGNIQNSDDVSIKNNVEVGKAMDEGAIALFGEKYGKEVRVVAVGAYSKELCGGIHVRSTSDIRLFKIISEGSVAAGLRRIEAITDNTVEKYVIEEENNIAVEIKSALSQLDEKKLDEQSSQVFLKAKEVRPGIKTPLTYAAYIKWDRHQRLELVELMESLKKIRSKMEKDTFSSKLKEAKTLASEAINNAVKIKDTLIIVKKIEGINEKILKSLADEIKSKVSSAVIVLAAVAGDKISFVCAITADLVKKGLHAGKIAKSVSAITSGSGGGRGDFALAGGKDPSKLKEALNYVYAICKEELEK</sequence>
<dbReference type="SUPFAM" id="SSF50447">
    <property type="entry name" value="Translation proteins"/>
    <property type="match status" value="1"/>
</dbReference>
<keyword evidence="5 12" id="KW-0479">Metal-binding</keyword>
<evidence type="ECO:0000256" key="8">
    <source>
        <dbReference type="ARBA" id="ARBA00022840"/>
    </source>
</evidence>
<dbReference type="InterPro" id="IPR002318">
    <property type="entry name" value="Ala-tRNA-lgiase_IIc"/>
</dbReference>
<dbReference type="Gene3D" id="3.30.930.10">
    <property type="entry name" value="Bira Bifunctional Protein, Domain 2"/>
    <property type="match status" value="1"/>
</dbReference>
<dbReference type="InterPro" id="IPR012947">
    <property type="entry name" value="tRNA_SAD"/>
</dbReference>
<comment type="catalytic activity">
    <reaction evidence="12">
        <text>tRNA(Ala) + L-alanine + ATP = L-alanyl-tRNA(Ala) + AMP + diphosphate</text>
        <dbReference type="Rhea" id="RHEA:12540"/>
        <dbReference type="Rhea" id="RHEA-COMP:9657"/>
        <dbReference type="Rhea" id="RHEA-COMP:9923"/>
        <dbReference type="ChEBI" id="CHEBI:30616"/>
        <dbReference type="ChEBI" id="CHEBI:33019"/>
        <dbReference type="ChEBI" id="CHEBI:57972"/>
        <dbReference type="ChEBI" id="CHEBI:78442"/>
        <dbReference type="ChEBI" id="CHEBI:78497"/>
        <dbReference type="ChEBI" id="CHEBI:456215"/>
        <dbReference type="EC" id="6.1.1.7"/>
    </reaction>
</comment>
<dbReference type="GO" id="GO:0005829">
    <property type="term" value="C:cytosol"/>
    <property type="evidence" value="ECO:0007669"/>
    <property type="project" value="TreeGrafter"/>
</dbReference>
<comment type="domain">
    <text evidence="12">Consists of three domains; the N-terminal catalytic domain, the editing domain and the C-terminal C-Ala domain. The editing domain removes incorrectly charged amino acids, while the C-Ala domain, along with tRNA(Ala), serves as a bridge to cooperatively bring together the editing and aminoacylation centers thus stimulating deacylation of misacylated tRNAs.</text>
</comment>
<accession>A0A2J0KWS0</accession>
<evidence type="ECO:0000256" key="12">
    <source>
        <dbReference type="HAMAP-Rule" id="MF_00036"/>
    </source>
</evidence>
<keyword evidence="9 12" id="KW-0694">RNA-binding</keyword>
<dbReference type="Gene3D" id="3.30.980.10">
    <property type="entry name" value="Threonyl-trna Synthetase, Chain A, domain 2"/>
    <property type="match status" value="1"/>
</dbReference>
<evidence type="ECO:0000256" key="9">
    <source>
        <dbReference type="ARBA" id="ARBA00022884"/>
    </source>
</evidence>
<dbReference type="GO" id="GO:0006419">
    <property type="term" value="P:alanyl-tRNA aminoacylation"/>
    <property type="evidence" value="ECO:0007669"/>
    <property type="project" value="UniProtKB-UniRule"/>
</dbReference>
<evidence type="ECO:0000256" key="4">
    <source>
        <dbReference type="ARBA" id="ARBA00022598"/>
    </source>
</evidence>
<dbReference type="FunFam" id="3.30.54.20:FF:000001">
    <property type="entry name" value="Alanine--tRNA ligase"/>
    <property type="match status" value="1"/>
</dbReference>
<evidence type="ECO:0000256" key="11">
    <source>
        <dbReference type="ARBA" id="ARBA00023146"/>
    </source>
</evidence>
<comment type="function">
    <text evidence="12">Catalyzes the attachment of alanine to tRNA(Ala) in a two-step reaction: alanine is first activated by ATP to form Ala-AMP and then transferred to the acceptor end of tRNA(Ala). Also edits incorrectly charged Ser-tRNA(Ala) and Gly-tRNA(Ala) via its editing domain.</text>
</comment>
<evidence type="ECO:0000256" key="6">
    <source>
        <dbReference type="ARBA" id="ARBA00022741"/>
    </source>
</evidence>
<feature type="binding site" evidence="12">
    <location>
        <position position="685"/>
    </location>
    <ligand>
        <name>Zn(2+)</name>
        <dbReference type="ChEBI" id="CHEBI:29105"/>
    </ligand>
</feature>
<protein>
    <recommendedName>
        <fullName evidence="12">Alanine--tRNA ligase</fullName>
        <ecNumber evidence="12">6.1.1.7</ecNumber>
    </recommendedName>
    <alternativeName>
        <fullName evidence="12">Alanyl-tRNA synthetase</fullName>
        <shortName evidence="12">AlaRS</shortName>
    </alternativeName>
</protein>
<keyword evidence="10 12" id="KW-0648">Protein biosynthesis</keyword>
<dbReference type="InterPro" id="IPR023033">
    <property type="entry name" value="Ala_tRNA_ligase_euk/bac"/>
</dbReference>
<keyword evidence="8 12" id="KW-0067">ATP-binding</keyword>
<dbReference type="InterPro" id="IPR045864">
    <property type="entry name" value="aa-tRNA-synth_II/BPL/LPL"/>
</dbReference>
<dbReference type="Gene3D" id="2.40.30.130">
    <property type="match status" value="1"/>
</dbReference>
<keyword evidence="12" id="KW-0963">Cytoplasm</keyword>
<dbReference type="InterPro" id="IPR050058">
    <property type="entry name" value="Ala-tRNA_ligase"/>
</dbReference>
<name>A0A2J0KWS0_9BACT</name>
<keyword evidence="4 12" id="KW-0436">Ligase</keyword>
<feature type="binding site" evidence="12">
    <location>
        <position position="582"/>
    </location>
    <ligand>
        <name>Zn(2+)</name>
        <dbReference type="ChEBI" id="CHEBI:29105"/>
    </ligand>
</feature>
<dbReference type="Proteomes" id="UP000230052">
    <property type="component" value="Unassembled WGS sequence"/>
</dbReference>
<dbReference type="EMBL" id="PEWV01000035">
    <property type="protein sequence ID" value="PIU41764.1"/>
    <property type="molecule type" value="Genomic_DNA"/>
</dbReference>
<dbReference type="GO" id="GO:0000049">
    <property type="term" value="F:tRNA binding"/>
    <property type="evidence" value="ECO:0007669"/>
    <property type="project" value="UniProtKB-KW"/>
</dbReference>
<dbReference type="AlphaFoldDB" id="A0A2J0KWS0"/>
<dbReference type="InterPro" id="IPR018164">
    <property type="entry name" value="Ala-tRNA-synth_IIc_N"/>
</dbReference>
<dbReference type="PROSITE" id="PS50860">
    <property type="entry name" value="AA_TRNA_LIGASE_II_ALA"/>
    <property type="match status" value="1"/>
</dbReference>
<dbReference type="GO" id="GO:0005524">
    <property type="term" value="F:ATP binding"/>
    <property type="evidence" value="ECO:0007669"/>
    <property type="project" value="UniProtKB-UniRule"/>
</dbReference>
<dbReference type="SMART" id="SM00863">
    <property type="entry name" value="tRNA_SAD"/>
    <property type="match status" value="1"/>
</dbReference>
<dbReference type="EC" id="6.1.1.7" evidence="12"/>
<evidence type="ECO:0000256" key="10">
    <source>
        <dbReference type="ARBA" id="ARBA00022917"/>
    </source>
</evidence>
<dbReference type="Pfam" id="PF07973">
    <property type="entry name" value="tRNA_SAD"/>
    <property type="match status" value="1"/>
</dbReference>
<comment type="similarity">
    <text evidence="2 12">Belongs to the class-II aminoacyl-tRNA synthetase family.</text>
</comment>
<feature type="binding site" evidence="12">
    <location>
        <position position="586"/>
    </location>
    <ligand>
        <name>Zn(2+)</name>
        <dbReference type="ChEBI" id="CHEBI:29105"/>
    </ligand>
</feature>
<dbReference type="HAMAP" id="MF_00036_B">
    <property type="entry name" value="Ala_tRNA_synth_B"/>
    <property type="match status" value="1"/>
</dbReference>
<evidence type="ECO:0000313" key="15">
    <source>
        <dbReference type="Proteomes" id="UP000230052"/>
    </source>
</evidence>
<gene>
    <name evidence="12" type="primary">alaS</name>
    <name evidence="14" type="ORF">COS99_03715</name>
</gene>
<feature type="binding site" evidence="12">
    <location>
        <position position="689"/>
    </location>
    <ligand>
        <name>Zn(2+)</name>
        <dbReference type="ChEBI" id="CHEBI:29105"/>
    </ligand>
</feature>
<dbReference type="Pfam" id="PF01411">
    <property type="entry name" value="tRNA-synt_2c"/>
    <property type="match status" value="1"/>
</dbReference>
<dbReference type="InterPro" id="IPR009000">
    <property type="entry name" value="Transl_B-barrel_sf"/>
</dbReference>
<dbReference type="GO" id="GO:0004813">
    <property type="term" value="F:alanine-tRNA ligase activity"/>
    <property type="evidence" value="ECO:0007669"/>
    <property type="project" value="UniProtKB-UniRule"/>
</dbReference>
<dbReference type="SUPFAM" id="SSF55186">
    <property type="entry name" value="ThrRS/AlaRS common domain"/>
    <property type="match status" value="1"/>
</dbReference>
<dbReference type="InterPro" id="IPR018162">
    <property type="entry name" value="Ala-tRNA-ligase_IIc_anticod-bd"/>
</dbReference>
<dbReference type="FunFam" id="2.40.30.130:FF:000001">
    <property type="entry name" value="Alanine--tRNA ligase"/>
    <property type="match status" value="1"/>
</dbReference>
<dbReference type="SUPFAM" id="SSF101353">
    <property type="entry name" value="Putative anticodon-binding domain of alanyl-tRNA synthetase (AlaRS)"/>
    <property type="match status" value="1"/>
</dbReference>
<dbReference type="CDD" id="cd00673">
    <property type="entry name" value="AlaRS_core"/>
    <property type="match status" value="1"/>
</dbReference>
<dbReference type="Gene3D" id="3.30.54.20">
    <property type="match status" value="1"/>
</dbReference>
<keyword evidence="3 12" id="KW-0820">tRNA-binding</keyword>
<comment type="cofactor">
    <cofactor evidence="12">
        <name>Zn(2+)</name>
        <dbReference type="ChEBI" id="CHEBI:29105"/>
    </cofactor>
    <text evidence="12">Binds 1 zinc ion per subunit.</text>
</comment>
<dbReference type="InterPro" id="IPR018163">
    <property type="entry name" value="Thr/Ala-tRNA-synth_IIc_edit"/>
</dbReference>
<dbReference type="FunFam" id="3.30.980.10:FF:000004">
    <property type="entry name" value="Alanine--tRNA ligase, cytoplasmic"/>
    <property type="match status" value="1"/>
</dbReference>
<dbReference type="NCBIfam" id="TIGR00344">
    <property type="entry name" value="alaS"/>
    <property type="match status" value="1"/>
</dbReference>
<comment type="caution">
    <text evidence="14">The sequence shown here is derived from an EMBL/GenBank/DDBJ whole genome shotgun (WGS) entry which is preliminary data.</text>
</comment>
<evidence type="ECO:0000256" key="1">
    <source>
        <dbReference type="ARBA" id="ARBA00004496"/>
    </source>
</evidence>